<dbReference type="Gene3D" id="3.90.226.10">
    <property type="entry name" value="2-enoyl-CoA Hydratase, Chain A, domain 1"/>
    <property type="match status" value="1"/>
</dbReference>
<comment type="caution">
    <text evidence="1">The sequence shown here is derived from an EMBL/GenBank/DDBJ whole genome shotgun (WGS) entry which is preliminary data.</text>
</comment>
<evidence type="ECO:0008006" key="3">
    <source>
        <dbReference type="Google" id="ProtNLM"/>
    </source>
</evidence>
<dbReference type="CDD" id="cd06558">
    <property type="entry name" value="crotonase-like"/>
    <property type="match status" value="1"/>
</dbReference>
<dbReference type="InterPro" id="IPR001753">
    <property type="entry name" value="Enoyl-CoA_hydra/iso"/>
</dbReference>
<proteinExistence type="predicted"/>
<accession>A0A109JII5</accession>
<dbReference type="PANTHER" id="PTHR11941:SF54">
    <property type="entry name" value="ENOYL-COA HYDRATASE, MITOCHONDRIAL"/>
    <property type="match status" value="1"/>
</dbReference>
<gene>
    <name evidence="1" type="ORF">AS156_15970</name>
</gene>
<organism evidence="1 2">
    <name type="scientific">Bradyrhizobium macuxiense</name>
    <dbReference type="NCBI Taxonomy" id="1755647"/>
    <lineage>
        <taxon>Bacteria</taxon>
        <taxon>Pseudomonadati</taxon>
        <taxon>Pseudomonadota</taxon>
        <taxon>Alphaproteobacteria</taxon>
        <taxon>Hyphomicrobiales</taxon>
        <taxon>Nitrobacteraceae</taxon>
        <taxon>Bradyrhizobium</taxon>
    </lineage>
</organism>
<dbReference type="EMBL" id="LNCU01000100">
    <property type="protein sequence ID" value="KWV49468.1"/>
    <property type="molecule type" value="Genomic_DNA"/>
</dbReference>
<dbReference type="GO" id="GO:0003824">
    <property type="term" value="F:catalytic activity"/>
    <property type="evidence" value="ECO:0007669"/>
    <property type="project" value="UniProtKB-ARBA"/>
</dbReference>
<dbReference type="AlphaFoldDB" id="A0A109JII5"/>
<dbReference type="SUPFAM" id="SSF52096">
    <property type="entry name" value="ClpP/crotonase"/>
    <property type="match status" value="1"/>
</dbReference>
<protein>
    <recommendedName>
        <fullName evidence="3">Enoyl-CoA hydratase/carnithine racemase</fullName>
    </recommendedName>
</protein>
<dbReference type="GO" id="GO:0006635">
    <property type="term" value="P:fatty acid beta-oxidation"/>
    <property type="evidence" value="ECO:0007669"/>
    <property type="project" value="TreeGrafter"/>
</dbReference>
<evidence type="ECO:0000313" key="2">
    <source>
        <dbReference type="Proteomes" id="UP000057737"/>
    </source>
</evidence>
<dbReference type="Pfam" id="PF00378">
    <property type="entry name" value="ECH_1"/>
    <property type="match status" value="1"/>
</dbReference>
<sequence>MAEEYRFPYAQNDLVSDVRDKMLVLTINRQARYNAWTEALREEFTRKLLDANEAEDVDALIITGAGPNAFCAGADLGETNSDSDAVSAGLERFIACYDAVRSFSKPLVAAVNGVAAGSGFQLIQFCDYVVAHPGVRMGQTEVNSGLPSVFGTWLMWERIGSRAYELSLQGRLMLAEEAKQLGFVNEIVEQSKVLHTALDVARRLANQPRLAFKLSKAANRQFDKERYAEAMKRAIAVYREAFENGEAQRQVSQFFENRRDRKTDAHGG</sequence>
<name>A0A109JII5_9BRAD</name>
<dbReference type="Proteomes" id="UP000057737">
    <property type="component" value="Unassembled WGS sequence"/>
</dbReference>
<reference evidence="1 2" key="1">
    <citation type="submission" date="2015-11" db="EMBL/GenBank/DDBJ databases">
        <title>Draft Genome Sequence of the Strain BR 10303 (Bradyrhizobium sp.) isolated from nodules of Centrolobium paraense.</title>
        <authorList>
            <person name="Zelli J.E."/>
            <person name="Simoes-Araujo J.L."/>
            <person name="Barauna A.C."/>
            <person name="Silva K."/>
        </authorList>
    </citation>
    <scope>NUCLEOTIDE SEQUENCE [LARGE SCALE GENOMIC DNA]</scope>
    <source>
        <strain evidence="1 2">BR 10303</strain>
    </source>
</reference>
<keyword evidence="2" id="KW-1185">Reference proteome</keyword>
<evidence type="ECO:0000313" key="1">
    <source>
        <dbReference type="EMBL" id="KWV49468.1"/>
    </source>
</evidence>
<dbReference type="InterPro" id="IPR029045">
    <property type="entry name" value="ClpP/crotonase-like_dom_sf"/>
</dbReference>
<dbReference type="PANTHER" id="PTHR11941">
    <property type="entry name" value="ENOYL-COA HYDRATASE-RELATED"/>
    <property type="match status" value="1"/>
</dbReference>